<feature type="domain" description="ATP-grasp" evidence="2">
    <location>
        <begin position="127"/>
        <end position="328"/>
    </location>
</feature>
<dbReference type="PROSITE" id="PS50975">
    <property type="entry name" value="ATP_GRASP"/>
    <property type="match status" value="1"/>
</dbReference>
<evidence type="ECO:0000259" key="2">
    <source>
        <dbReference type="PROSITE" id="PS50975"/>
    </source>
</evidence>
<keyword evidence="1" id="KW-0547">Nucleotide-binding</keyword>
<proteinExistence type="predicted"/>
<dbReference type="EMBL" id="JAWMWG010000001">
    <property type="protein sequence ID" value="MEJ6347995.1"/>
    <property type="molecule type" value="Genomic_DNA"/>
</dbReference>
<dbReference type="Proteomes" id="UP001377804">
    <property type="component" value="Unassembled WGS sequence"/>
</dbReference>
<keyword evidence="4" id="KW-1185">Reference proteome</keyword>
<keyword evidence="3" id="KW-0436">Ligase</keyword>
<reference evidence="3 4" key="1">
    <citation type="submission" date="2023-10" db="EMBL/GenBank/DDBJ databases">
        <title>Holzapfeliella saturejae sp. nov. isolated from Satureja montana flowers.</title>
        <authorList>
            <person name="Alcantara C."/>
            <person name="Zuniga M."/>
            <person name="Landete J.M."/>
            <person name="Monedero V."/>
        </authorList>
    </citation>
    <scope>NUCLEOTIDE SEQUENCE [LARGE SCALE GENOMIC DNA]</scope>
    <source>
        <strain evidence="3 4">He02</strain>
    </source>
</reference>
<dbReference type="RefSeq" id="WP_339968748.1">
    <property type="nucleotide sequence ID" value="NZ_JAWMWG010000001.1"/>
</dbReference>
<dbReference type="GO" id="GO:0016874">
    <property type="term" value="F:ligase activity"/>
    <property type="evidence" value="ECO:0007669"/>
    <property type="project" value="UniProtKB-KW"/>
</dbReference>
<evidence type="ECO:0000313" key="3">
    <source>
        <dbReference type="EMBL" id="MEJ6347995.1"/>
    </source>
</evidence>
<comment type="caution">
    <text evidence="3">The sequence shown here is derived from an EMBL/GenBank/DDBJ whole genome shotgun (WGS) entry which is preliminary data.</text>
</comment>
<keyword evidence="1" id="KW-0067">ATP-binding</keyword>
<dbReference type="SUPFAM" id="SSF56059">
    <property type="entry name" value="Glutathione synthetase ATP-binding domain-like"/>
    <property type="match status" value="1"/>
</dbReference>
<sequence>MNDNQPKFTPILLGSDINVYGMARSFHEAYGMKVKAWSSGKLAATRYTNIVDIETIPNFEDDNVFIETMRKKVEEYKNHPEPVILIACGDAYAELLSKYKDDLKETFIVPYIDYDLLEKLNHKDTFYQTAEEYDLPYPKTKIIDEEQFNNGDYQTLPFDYPIALKPANSVKWAEISFPGKKKAYTIQDEAELKRSLEQIYAHNYRDRIILQEFIPGDDSNMRVLNAYVDQDHQVKMMCLGHPLLEDPTPHSIGNYVAIIPEYNQALYERVQSFLEAIKFTGYANFDMKYDYRDGEFKFFEINLRQGRSSFYVTLNGYNLAEWVVKDYVTGELSSQPTTYANQAGNKHMLWLGVPEKVFKKYAVDNKDKDYALELIRQGRVGTTVFYDKDMGFKRFVLMKYMFHNYIGRFKKYFEENKGQNI</sequence>
<protein>
    <submittedName>
        <fullName evidence="3">Carboxylate--amine ligase</fullName>
    </submittedName>
</protein>
<gene>
    <name evidence="3" type="ORF">R4Y45_01970</name>
</gene>
<evidence type="ECO:0000313" key="4">
    <source>
        <dbReference type="Proteomes" id="UP001377804"/>
    </source>
</evidence>
<organism evidence="3 4">
    <name type="scientific">Holzapfeliella saturejae</name>
    <dbReference type="NCBI Taxonomy" id="3082953"/>
    <lineage>
        <taxon>Bacteria</taxon>
        <taxon>Bacillati</taxon>
        <taxon>Bacillota</taxon>
        <taxon>Bacilli</taxon>
        <taxon>Lactobacillales</taxon>
        <taxon>Lactobacillaceae</taxon>
        <taxon>Holzapfeliella</taxon>
    </lineage>
</organism>
<name>A0ABU8SF27_9LACO</name>
<evidence type="ECO:0000256" key="1">
    <source>
        <dbReference type="PROSITE-ProRule" id="PRU00409"/>
    </source>
</evidence>
<dbReference type="InterPro" id="IPR011761">
    <property type="entry name" value="ATP-grasp"/>
</dbReference>
<dbReference type="Gene3D" id="3.30.470.20">
    <property type="entry name" value="ATP-grasp fold, B domain"/>
    <property type="match status" value="1"/>
</dbReference>
<accession>A0ABU8SF27</accession>